<protein>
    <recommendedName>
        <fullName evidence="6">MYXO-CTERM domain-containing protein</fullName>
    </recommendedName>
</protein>
<dbReference type="AlphaFoldDB" id="A0A841AY41"/>
<keyword evidence="3" id="KW-0732">Signal</keyword>
<feature type="signal peptide" evidence="3">
    <location>
        <begin position="1"/>
        <end position="28"/>
    </location>
</feature>
<feature type="compositionally biased region" description="Basic and acidic residues" evidence="1">
    <location>
        <begin position="47"/>
        <end position="60"/>
    </location>
</feature>
<keyword evidence="2" id="KW-1133">Transmembrane helix</keyword>
<evidence type="ECO:0000256" key="2">
    <source>
        <dbReference type="SAM" id="Phobius"/>
    </source>
</evidence>
<feature type="transmembrane region" description="Helical" evidence="2">
    <location>
        <begin position="62"/>
        <end position="79"/>
    </location>
</feature>
<evidence type="ECO:0000313" key="5">
    <source>
        <dbReference type="Proteomes" id="UP000580861"/>
    </source>
</evidence>
<feature type="region of interest" description="Disordered" evidence="1">
    <location>
        <begin position="83"/>
        <end position="116"/>
    </location>
</feature>
<sequence length="116" mass="11577">MKSALRKTVCACAASAAVLLTGGVPVSAAEVQGPAVPLAQPVDDDGDGNRDERPDADRGDNGLWGLLGLVGLLGLAGLARRGPKAGAMTGYPTPGADAPPVNTYPPAEPRRQPPGA</sequence>
<dbReference type="Proteomes" id="UP000580861">
    <property type="component" value="Unassembled WGS sequence"/>
</dbReference>
<evidence type="ECO:0000313" key="4">
    <source>
        <dbReference type="EMBL" id="MBB5851292.1"/>
    </source>
</evidence>
<keyword evidence="5" id="KW-1185">Reference proteome</keyword>
<organism evidence="4 5">
    <name type="scientific">Amycolatopsis umgeniensis</name>
    <dbReference type="NCBI Taxonomy" id="336628"/>
    <lineage>
        <taxon>Bacteria</taxon>
        <taxon>Bacillati</taxon>
        <taxon>Actinomycetota</taxon>
        <taxon>Actinomycetes</taxon>
        <taxon>Pseudonocardiales</taxon>
        <taxon>Pseudonocardiaceae</taxon>
        <taxon>Amycolatopsis</taxon>
    </lineage>
</organism>
<feature type="region of interest" description="Disordered" evidence="1">
    <location>
        <begin position="32"/>
        <end position="61"/>
    </location>
</feature>
<reference evidence="4 5" key="1">
    <citation type="submission" date="2020-08" db="EMBL/GenBank/DDBJ databases">
        <title>Sequencing the genomes of 1000 actinobacteria strains.</title>
        <authorList>
            <person name="Klenk H.-P."/>
        </authorList>
    </citation>
    <scope>NUCLEOTIDE SEQUENCE [LARGE SCALE GENOMIC DNA]</scope>
    <source>
        <strain evidence="4 5">DSM 45272</strain>
    </source>
</reference>
<feature type="chain" id="PRO_5033000722" description="MYXO-CTERM domain-containing protein" evidence="3">
    <location>
        <begin position="29"/>
        <end position="116"/>
    </location>
</feature>
<gene>
    <name evidence="4" type="ORF">HDA45_001379</name>
</gene>
<dbReference type="NCBIfam" id="NF041742">
    <property type="entry name" value="WGxxGxxG_fam"/>
    <property type="match status" value="1"/>
</dbReference>
<evidence type="ECO:0008006" key="6">
    <source>
        <dbReference type="Google" id="ProtNLM"/>
    </source>
</evidence>
<evidence type="ECO:0000256" key="1">
    <source>
        <dbReference type="SAM" id="MobiDB-lite"/>
    </source>
</evidence>
<keyword evidence="2" id="KW-0472">Membrane</keyword>
<proteinExistence type="predicted"/>
<accession>A0A841AY41</accession>
<keyword evidence="2" id="KW-0812">Transmembrane</keyword>
<comment type="caution">
    <text evidence="4">The sequence shown here is derived from an EMBL/GenBank/DDBJ whole genome shotgun (WGS) entry which is preliminary data.</text>
</comment>
<dbReference type="RefSeq" id="WP_184892936.1">
    <property type="nucleotide sequence ID" value="NZ_JACHMX010000001.1"/>
</dbReference>
<evidence type="ECO:0000256" key="3">
    <source>
        <dbReference type="SAM" id="SignalP"/>
    </source>
</evidence>
<name>A0A841AY41_9PSEU</name>
<dbReference type="EMBL" id="JACHMX010000001">
    <property type="protein sequence ID" value="MBB5851292.1"/>
    <property type="molecule type" value="Genomic_DNA"/>
</dbReference>